<name>A0ABT6T063_9ACTN</name>
<organism evidence="3 4">
    <name type="scientific">Streptomyces luteolus</name>
    <dbReference type="NCBI Taxonomy" id="3043615"/>
    <lineage>
        <taxon>Bacteria</taxon>
        <taxon>Bacillati</taxon>
        <taxon>Actinomycetota</taxon>
        <taxon>Actinomycetes</taxon>
        <taxon>Kitasatosporales</taxon>
        <taxon>Streptomycetaceae</taxon>
        <taxon>Streptomyces</taxon>
    </lineage>
</organism>
<keyword evidence="3" id="KW-0067">ATP-binding</keyword>
<dbReference type="SUPFAM" id="SSF55874">
    <property type="entry name" value="ATPase domain of HSP90 chaperone/DNA topoisomerase II/histidine kinase"/>
    <property type="match status" value="1"/>
</dbReference>
<accession>A0ABT6T063</accession>
<dbReference type="PANTHER" id="PTHR35526:SF3">
    <property type="entry name" value="ANTI-SIGMA-F FACTOR RSBW"/>
    <property type="match status" value="1"/>
</dbReference>
<reference evidence="3 4" key="1">
    <citation type="submission" date="2023-05" db="EMBL/GenBank/DDBJ databases">
        <title>Draft genome sequence of Streptomyces sp. B-S-A12 isolated from a cave soil in Thailand.</title>
        <authorList>
            <person name="Chamroensaksri N."/>
            <person name="Muangham S."/>
        </authorList>
    </citation>
    <scope>NUCLEOTIDE SEQUENCE [LARGE SCALE GENOMIC DNA]</scope>
    <source>
        <strain evidence="3 4">B-S-A12</strain>
    </source>
</reference>
<dbReference type="Pfam" id="PF13581">
    <property type="entry name" value="HATPase_c_2"/>
    <property type="match status" value="1"/>
</dbReference>
<dbReference type="InterPro" id="IPR050267">
    <property type="entry name" value="Anti-sigma-factor_SerPK"/>
</dbReference>
<dbReference type="InterPro" id="IPR036890">
    <property type="entry name" value="HATPase_C_sf"/>
</dbReference>
<keyword evidence="3" id="KW-0547">Nucleotide-binding</keyword>
<comment type="caution">
    <text evidence="3">The sequence shown here is derived from an EMBL/GenBank/DDBJ whole genome shotgun (WGS) entry which is preliminary data.</text>
</comment>
<proteinExistence type="predicted"/>
<evidence type="ECO:0000313" key="4">
    <source>
        <dbReference type="Proteomes" id="UP001237105"/>
    </source>
</evidence>
<gene>
    <name evidence="3" type="ORF">QIT00_22310</name>
</gene>
<dbReference type="GO" id="GO:0005524">
    <property type="term" value="F:ATP binding"/>
    <property type="evidence" value="ECO:0007669"/>
    <property type="project" value="UniProtKB-KW"/>
</dbReference>
<dbReference type="Gene3D" id="3.30.565.10">
    <property type="entry name" value="Histidine kinase-like ATPase, C-terminal domain"/>
    <property type="match status" value="1"/>
</dbReference>
<dbReference type="InterPro" id="IPR003594">
    <property type="entry name" value="HATPase_dom"/>
</dbReference>
<sequence>MNSEIEQRIAQLSTPARHFTVLLSPTPRGARLARRLAVAHFTEWGCHVDSVHAAEQVVAELANNAALHGRVRGRDFRLRLGLSGGTLRVEVTDARYELGVRDVDTSPDPYAEGGRGLLIVGAFARRWGVAPEAAPSKTVWAEIE</sequence>
<keyword evidence="1" id="KW-0723">Serine/threonine-protein kinase</keyword>
<dbReference type="RefSeq" id="WP_282537121.1">
    <property type="nucleotide sequence ID" value="NZ_JASCIS010000023.1"/>
</dbReference>
<evidence type="ECO:0000313" key="3">
    <source>
        <dbReference type="EMBL" id="MDI3421252.1"/>
    </source>
</evidence>
<dbReference type="CDD" id="cd16936">
    <property type="entry name" value="HATPase_RsbW-like"/>
    <property type="match status" value="1"/>
</dbReference>
<keyword evidence="1" id="KW-0418">Kinase</keyword>
<protein>
    <submittedName>
        <fullName evidence="3">ATP-binding protein</fullName>
    </submittedName>
</protein>
<dbReference type="PANTHER" id="PTHR35526">
    <property type="entry name" value="ANTI-SIGMA-F FACTOR RSBW-RELATED"/>
    <property type="match status" value="1"/>
</dbReference>
<feature type="domain" description="Histidine kinase/HSP90-like ATPase" evidence="2">
    <location>
        <begin position="24"/>
        <end position="126"/>
    </location>
</feature>
<dbReference type="EMBL" id="JASCIS010000023">
    <property type="protein sequence ID" value="MDI3421252.1"/>
    <property type="molecule type" value="Genomic_DNA"/>
</dbReference>
<evidence type="ECO:0000256" key="1">
    <source>
        <dbReference type="ARBA" id="ARBA00022527"/>
    </source>
</evidence>
<dbReference type="Proteomes" id="UP001237105">
    <property type="component" value="Unassembled WGS sequence"/>
</dbReference>
<keyword evidence="4" id="KW-1185">Reference proteome</keyword>
<evidence type="ECO:0000259" key="2">
    <source>
        <dbReference type="Pfam" id="PF13581"/>
    </source>
</evidence>
<keyword evidence="1" id="KW-0808">Transferase</keyword>